<dbReference type="InterPro" id="IPR018289">
    <property type="entry name" value="MULE_transposase_dom"/>
</dbReference>
<comment type="caution">
    <text evidence="3">The sequence shown here is derived from an EMBL/GenBank/DDBJ whole genome shotgun (WGS) entry which is preliminary data.</text>
</comment>
<evidence type="ECO:0000256" key="1">
    <source>
        <dbReference type="SAM" id="MobiDB-lite"/>
    </source>
</evidence>
<gene>
    <name evidence="3" type="ORF">CHRIB12_LOCUS12944</name>
</gene>
<feature type="region of interest" description="Disordered" evidence="1">
    <location>
        <begin position="557"/>
        <end position="580"/>
    </location>
</feature>
<organism evidence="3 4">
    <name type="scientific">Rhizophagus irregularis</name>
    <dbReference type="NCBI Taxonomy" id="588596"/>
    <lineage>
        <taxon>Eukaryota</taxon>
        <taxon>Fungi</taxon>
        <taxon>Fungi incertae sedis</taxon>
        <taxon>Mucoromycota</taxon>
        <taxon>Glomeromycotina</taxon>
        <taxon>Glomeromycetes</taxon>
        <taxon>Glomerales</taxon>
        <taxon>Glomeraceae</taxon>
        <taxon>Rhizophagus</taxon>
    </lineage>
</organism>
<reference evidence="3" key="1">
    <citation type="submission" date="2020-05" db="EMBL/GenBank/DDBJ databases">
        <authorList>
            <person name="Rincon C."/>
            <person name="Sanders R I."/>
            <person name="Robbins C."/>
            <person name="Chaturvedi A."/>
        </authorList>
    </citation>
    <scope>NUCLEOTIDE SEQUENCE</scope>
    <source>
        <strain evidence="3">CHB12</strain>
    </source>
</reference>
<dbReference type="PANTHER" id="PTHR47718">
    <property type="entry name" value="OS01G0519700 PROTEIN"/>
    <property type="match status" value="1"/>
</dbReference>
<dbReference type="Proteomes" id="UP000684084">
    <property type="component" value="Unassembled WGS sequence"/>
</dbReference>
<dbReference type="AlphaFoldDB" id="A0A915ZDL8"/>
<dbReference type="OrthoDB" id="2352256at2759"/>
<proteinExistence type="predicted"/>
<feature type="domain" description="MULE transposase" evidence="2">
    <location>
        <begin position="156"/>
        <end position="248"/>
    </location>
</feature>
<dbReference type="Pfam" id="PF10551">
    <property type="entry name" value="MULE"/>
    <property type="match status" value="1"/>
</dbReference>
<name>A0A915ZDL8_9GLOM</name>
<sequence length="619" mass="72066">MPEGCKWQINITQPSNSSIVTVTQFHSEHNHEISTETLQFALTYRTFPEEIMDQIEFYVIHGRCDASMVRNLLQPKYPDRVFLTQDFGNAIQKIKRENGISLGDAASLLLKLLDLQANNPAWFVKPLLDDTSNRLIGIFWMSPEQRERWIKFYDIIIHDNTAKTNKYNYPLSLFILIDNYNKSKLAAQAFLQDERQKSYEWLLRCCLEACEISPLIFVTDGDPAMIAAVSTVFPEAHHMQCLFHFYQNLSKNLRSCLGSSLYQEFLKDFRAVQRSHCEKVFEQRSQNLVEKYAAGERYISTVLLNRKHTWEAIENRFEFESINTRYSIWKTSTLQYTQPLIIQTFFSGIDSIMKKYLTQPIHDAHYKQMCQFVCYFMRQVSIAEAPTLDDDSFEPIFDGEDSAETFAEIDEDRELDLQSLIAMYKDEYISSSEGYFNEKVIGNRNFNHSSTFEFTRKYTINDFSEEYSKQITRKQLKYDILIDEAKKAIQFAICNNDEELIKLIKEYNERKKAQYIQAESVKQQRALANRLAENDNQVICRPNGVLIEFNQVLDPLKHQPKGRPPGKQFKSSTELKSKSKSEATDGAASVVYVKEIDIIVALVLQSSHFMYNNKVIFNS</sequence>
<accession>A0A915ZDL8</accession>
<dbReference type="EMBL" id="CAGKOT010000029">
    <property type="protein sequence ID" value="CAB5371154.1"/>
    <property type="molecule type" value="Genomic_DNA"/>
</dbReference>
<dbReference type="VEuPathDB" id="FungiDB:RhiirFUN_012272"/>
<evidence type="ECO:0000313" key="4">
    <source>
        <dbReference type="Proteomes" id="UP000684084"/>
    </source>
</evidence>
<dbReference type="VEuPathDB" id="FungiDB:RhiirFUN_012274"/>
<evidence type="ECO:0000313" key="3">
    <source>
        <dbReference type="EMBL" id="CAB5371154.1"/>
    </source>
</evidence>
<evidence type="ECO:0000259" key="2">
    <source>
        <dbReference type="Pfam" id="PF10551"/>
    </source>
</evidence>
<protein>
    <recommendedName>
        <fullName evidence="2">MULE transposase domain-containing protein</fullName>
    </recommendedName>
</protein>